<keyword evidence="2" id="KW-0433">Leucine-rich repeat</keyword>
<dbReference type="InterPro" id="IPR038005">
    <property type="entry name" value="RX-like_CC"/>
</dbReference>
<accession>A0A4S8IFI2</accession>
<keyword evidence="3" id="KW-0677">Repeat</keyword>
<dbReference type="PANTHER" id="PTHR33377">
    <property type="entry name" value="OS10G0134700 PROTEIN-RELATED"/>
    <property type="match status" value="1"/>
</dbReference>
<evidence type="ECO:0000313" key="8">
    <source>
        <dbReference type="Proteomes" id="UP000317650"/>
    </source>
</evidence>
<name>A0A4S8IFI2_MUSBA</name>
<dbReference type="InterPro" id="IPR041118">
    <property type="entry name" value="Rx_N"/>
</dbReference>
<keyword evidence="8" id="KW-1185">Reference proteome</keyword>
<dbReference type="Gene3D" id="1.20.5.4130">
    <property type="match status" value="1"/>
</dbReference>
<evidence type="ECO:0000256" key="2">
    <source>
        <dbReference type="ARBA" id="ARBA00022614"/>
    </source>
</evidence>
<feature type="domain" description="Disease resistance N-terminal" evidence="6">
    <location>
        <begin position="19"/>
        <end position="107"/>
    </location>
</feature>
<sequence>MDFVGVGKMVVGEWFAGYFVDKLLNMVSSHFADNRDLLVGVEEKLKDLQARLPRIQAVINAAEGRPIRDAALANWMRELKDAAYEADDILDEFEYRELHDQLQDRSKITLCSIPLFSGHHESPIRSGRDKVKSKLDIVTLDNSTKSDFLHGLQH</sequence>
<gene>
    <name evidence="7" type="ORF">C4D60_Mb09t10730</name>
</gene>
<proteinExistence type="inferred from homology"/>
<dbReference type="GO" id="GO:0000166">
    <property type="term" value="F:nucleotide binding"/>
    <property type="evidence" value="ECO:0007669"/>
    <property type="project" value="UniProtKB-KW"/>
</dbReference>
<evidence type="ECO:0000256" key="1">
    <source>
        <dbReference type="ARBA" id="ARBA00008894"/>
    </source>
</evidence>
<dbReference type="EMBL" id="PYDT01000010">
    <property type="protein sequence ID" value="THU46985.1"/>
    <property type="molecule type" value="Genomic_DNA"/>
</dbReference>
<comment type="caution">
    <text evidence="7">The sequence shown here is derived from an EMBL/GenBank/DDBJ whole genome shotgun (WGS) entry which is preliminary data.</text>
</comment>
<reference evidence="7 8" key="1">
    <citation type="journal article" date="2019" name="Nat. Plants">
        <title>Genome sequencing of Musa balbisiana reveals subgenome evolution and function divergence in polyploid bananas.</title>
        <authorList>
            <person name="Yao X."/>
        </authorList>
    </citation>
    <scope>NUCLEOTIDE SEQUENCE [LARGE SCALE GENOMIC DNA]</scope>
    <source>
        <strain evidence="8">cv. DH-PKW</strain>
        <tissue evidence="7">Leaves</tissue>
    </source>
</reference>
<dbReference type="STRING" id="52838.A0A4S8IFI2"/>
<evidence type="ECO:0000259" key="6">
    <source>
        <dbReference type="Pfam" id="PF18052"/>
    </source>
</evidence>
<dbReference type="CDD" id="cd14798">
    <property type="entry name" value="RX-CC_like"/>
    <property type="match status" value="1"/>
</dbReference>
<dbReference type="Pfam" id="PF18052">
    <property type="entry name" value="Rx_N"/>
    <property type="match status" value="1"/>
</dbReference>
<dbReference type="PANTHER" id="PTHR33377:SF62">
    <property type="entry name" value="OS10G0133166 PROTEIN"/>
    <property type="match status" value="1"/>
</dbReference>
<dbReference type="Proteomes" id="UP000317650">
    <property type="component" value="Chromosome 9"/>
</dbReference>
<keyword evidence="4" id="KW-0547">Nucleotide-binding</keyword>
<dbReference type="AlphaFoldDB" id="A0A4S8IFI2"/>
<protein>
    <recommendedName>
        <fullName evidence="6">Disease resistance N-terminal domain-containing protein</fullName>
    </recommendedName>
</protein>
<evidence type="ECO:0000256" key="3">
    <source>
        <dbReference type="ARBA" id="ARBA00022737"/>
    </source>
</evidence>
<evidence type="ECO:0000256" key="5">
    <source>
        <dbReference type="ARBA" id="ARBA00022821"/>
    </source>
</evidence>
<organism evidence="7 8">
    <name type="scientific">Musa balbisiana</name>
    <name type="common">Banana</name>
    <dbReference type="NCBI Taxonomy" id="52838"/>
    <lineage>
        <taxon>Eukaryota</taxon>
        <taxon>Viridiplantae</taxon>
        <taxon>Streptophyta</taxon>
        <taxon>Embryophyta</taxon>
        <taxon>Tracheophyta</taxon>
        <taxon>Spermatophyta</taxon>
        <taxon>Magnoliopsida</taxon>
        <taxon>Liliopsida</taxon>
        <taxon>Zingiberales</taxon>
        <taxon>Musaceae</taxon>
        <taxon>Musa</taxon>
    </lineage>
</organism>
<evidence type="ECO:0000313" key="7">
    <source>
        <dbReference type="EMBL" id="THU46985.1"/>
    </source>
</evidence>
<evidence type="ECO:0000256" key="4">
    <source>
        <dbReference type="ARBA" id="ARBA00022741"/>
    </source>
</evidence>
<dbReference type="GO" id="GO:0006952">
    <property type="term" value="P:defense response"/>
    <property type="evidence" value="ECO:0007669"/>
    <property type="project" value="UniProtKB-KW"/>
</dbReference>
<keyword evidence="5" id="KW-0611">Plant defense</keyword>
<comment type="similarity">
    <text evidence="1">Belongs to the disease resistance NB-LRR family.</text>
</comment>